<dbReference type="InterPro" id="IPR002575">
    <property type="entry name" value="Aminoglycoside_PTrfase"/>
</dbReference>
<sequence length="278" mass="31971">MAFPGAQHRPLQSRDIINLCKSTPHFAGNEYGNRLVRISEDLVVKFGLGVRRQEAENQIYARRFVDNTKLYIPEVLLFFEAQFSECKMGFLVMEYVNGINLESINVQDRPDIAKRTVEAIQHLATIPIPQQGPGPVGGASPYGYLWSDDGAGRTFNCVEDMDKWMNTRLKAVNQPPISLAHHPLRMCHMDLVRRNILLLPNSSLCFVDWAFAGFFPSLFETYNFRELFYEDKDWFQQLINLWPKVDDCDEQILRSLGIIASVNMRYSFINCHTELATI</sequence>
<dbReference type="InterPro" id="IPR011009">
    <property type="entry name" value="Kinase-like_dom_sf"/>
</dbReference>
<dbReference type="EMBL" id="ML994614">
    <property type="protein sequence ID" value="KAF2192896.1"/>
    <property type="molecule type" value="Genomic_DNA"/>
</dbReference>
<dbReference type="PANTHER" id="PTHR21310">
    <property type="entry name" value="AMINOGLYCOSIDE PHOSPHOTRANSFERASE-RELATED-RELATED"/>
    <property type="match status" value="1"/>
</dbReference>
<evidence type="ECO:0000313" key="2">
    <source>
        <dbReference type="EMBL" id="KAF2192896.1"/>
    </source>
</evidence>
<reference evidence="2" key="1">
    <citation type="journal article" date="2020" name="Stud. Mycol.">
        <title>101 Dothideomycetes genomes: a test case for predicting lifestyles and emergence of pathogens.</title>
        <authorList>
            <person name="Haridas S."/>
            <person name="Albert R."/>
            <person name="Binder M."/>
            <person name="Bloem J."/>
            <person name="Labutti K."/>
            <person name="Salamov A."/>
            <person name="Andreopoulos B."/>
            <person name="Baker S."/>
            <person name="Barry K."/>
            <person name="Bills G."/>
            <person name="Bluhm B."/>
            <person name="Cannon C."/>
            <person name="Castanera R."/>
            <person name="Culley D."/>
            <person name="Daum C."/>
            <person name="Ezra D."/>
            <person name="Gonzalez J."/>
            <person name="Henrissat B."/>
            <person name="Kuo A."/>
            <person name="Liang C."/>
            <person name="Lipzen A."/>
            <person name="Lutzoni F."/>
            <person name="Magnuson J."/>
            <person name="Mondo S."/>
            <person name="Nolan M."/>
            <person name="Ohm R."/>
            <person name="Pangilinan J."/>
            <person name="Park H.-J."/>
            <person name="Ramirez L."/>
            <person name="Alfaro M."/>
            <person name="Sun H."/>
            <person name="Tritt A."/>
            <person name="Yoshinaga Y."/>
            <person name="Zwiers L.-H."/>
            <person name="Turgeon B."/>
            <person name="Goodwin S."/>
            <person name="Spatafora J."/>
            <person name="Crous P."/>
            <person name="Grigoriev I."/>
        </authorList>
    </citation>
    <scope>NUCLEOTIDE SEQUENCE</scope>
    <source>
        <strain evidence="2">CBS 207.26</strain>
    </source>
</reference>
<feature type="domain" description="Aminoglycoside phosphotransferase" evidence="1">
    <location>
        <begin position="31"/>
        <end position="217"/>
    </location>
</feature>
<dbReference type="InterPro" id="IPR051678">
    <property type="entry name" value="AGP_Transferase"/>
</dbReference>
<dbReference type="Gene3D" id="3.90.1200.10">
    <property type="match status" value="1"/>
</dbReference>
<dbReference type="Pfam" id="PF01636">
    <property type="entry name" value="APH"/>
    <property type="match status" value="1"/>
</dbReference>
<gene>
    <name evidence="2" type="ORF">K469DRAFT_652641</name>
</gene>
<dbReference type="AlphaFoldDB" id="A0A6A6ESM8"/>
<dbReference type="SUPFAM" id="SSF56112">
    <property type="entry name" value="Protein kinase-like (PK-like)"/>
    <property type="match status" value="1"/>
</dbReference>
<organism evidence="2 3">
    <name type="scientific">Zopfia rhizophila CBS 207.26</name>
    <dbReference type="NCBI Taxonomy" id="1314779"/>
    <lineage>
        <taxon>Eukaryota</taxon>
        <taxon>Fungi</taxon>
        <taxon>Dikarya</taxon>
        <taxon>Ascomycota</taxon>
        <taxon>Pezizomycotina</taxon>
        <taxon>Dothideomycetes</taxon>
        <taxon>Dothideomycetes incertae sedis</taxon>
        <taxon>Zopfiaceae</taxon>
        <taxon>Zopfia</taxon>
    </lineage>
</organism>
<dbReference type="PANTHER" id="PTHR21310:SF39">
    <property type="entry name" value="AMINOGLYCOSIDE PHOSPHOTRANSFERASE DOMAIN-CONTAINING PROTEIN"/>
    <property type="match status" value="1"/>
</dbReference>
<name>A0A6A6ESM8_9PEZI</name>
<dbReference type="Proteomes" id="UP000800200">
    <property type="component" value="Unassembled WGS sequence"/>
</dbReference>
<protein>
    <recommendedName>
        <fullName evidence="1">Aminoglycoside phosphotransferase domain-containing protein</fullName>
    </recommendedName>
</protein>
<accession>A0A6A6ESM8</accession>
<dbReference type="OrthoDB" id="3250044at2759"/>
<evidence type="ECO:0000313" key="3">
    <source>
        <dbReference type="Proteomes" id="UP000800200"/>
    </source>
</evidence>
<proteinExistence type="predicted"/>
<evidence type="ECO:0000259" key="1">
    <source>
        <dbReference type="Pfam" id="PF01636"/>
    </source>
</evidence>
<keyword evidence="3" id="KW-1185">Reference proteome</keyword>